<dbReference type="Gene3D" id="3.40.30.10">
    <property type="entry name" value="Glutaredoxin"/>
    <property type="match status" value="1"/>
</dbReference>
<feature type="transmembrane region" description="Helical" evidence="1">
    <location>
        <begin position="332"/>
        <end position="356"/>
    </location>
</feature>
<keyword evidence="1" id="KW-0812">Transmembrane</keyword>
<dbReference type="RefSeq" id="WP_382258171.1">
    <property type="nucleotide sequence ID" value="NZ_JBHTBX010000008.1"/>
</dbReference>
<keyword evidence="5" id="KW-1185">Reference proteome</keyword>
<keyword evidence="2" id="KW-0732">Signal</keyword>
<feature type="transmembrane region" description="Helical" evidence="1">
    <location>
        <begin position="368"/>
        <end position="386"/>
    </location>
</feature>
<comment type="caution">
    <text evidence="4">The sequence shown here is derived from an EMBL/GenBank/DDBJ whole genome shotgun (WGS) entry which is preliminary data.</text>
</comment>
<proteinExistence type="predicted"/>
<feature type="transmembrane region" description="Helical" evidence="1">
    <location>
        <begin position="201"/>
        <end position="224"/>
    </location>
</feature>
<dbReference type="InterPro" id="IPR036249">
    <property type="entry name" value="Thioredoxin-like_sf"/>
</dbReference>
<accession>A0ABW2RBI2</accession>
<dbReference type="InterPro" id="IPR011767">
    <property type="entry name" value="GLR_AS"/>
</dbReference>
<evidence type="ECO:0000256" key="2">
    <source>
        <dbReference type="SAM" id="SignalP"/>
    </source>
</evidence>
<reference evidence="5" key="1">
    <citation type="journal article" date="2019" name="Int. J. Syst. Evol. Microbiol.">
        <title>The Global Catalogue of Microorganisms (GCM) 10K type strain sequencing project: providing services to taxonomists for standard genome sequencing and annotation.</title>
        <authorList>
            <consortium name="The Broad Institute Genomics Platform"/>
            <consortium name="The Broad Institute Genome Sequencing Center for Infectious Disease"/>
            <person name="Wu L."/>
            <person name="Ma J."/>
        </authorList>
    </citation>
    <scope>NUCLEOTIDE SEQUENCE [LARGE SCALE GENOMIC DNA]</scope>
    <source>
        <strain evidence="5">CCUG 54518</strain>
    </source>
</reference>
<gene>
    <name evidence="4" type="ORF">ACFQNJ_13150</name>
</gene>
<protein>
    <submittedName>
        <fullName evidence="4">Glutaredoxin family protein</fullName>
    </submittedName>
</protein>
<evidence type="ECO:0000313" key="4">
    <source>
        <dbReference type="EMBL" id="MFC7435454.1"/>
    </source>
</evidence>
<feature type="signal peptide" evidence="2">
    <location>
        <begin position="1"/>
        <end position="21"/>
    </location>
</feature>
<feature type="transmembrane region" description="Helical" evidence="1">
    <location>
        <begin position="162"/>
        <end position="189"/>
    </location>
</feature>
<dbReference type="EMBL" id="JBHTBX010000008">
    <property type="protein sequence ID" value="MFC7435454.1"/>
    <property type="molecule type" value="Genomic_DNA"/>
</dbReference>
<feature type="transmembrane region" description="Helical" evidence="1">
    <location>
        <begin position="236"/>
        <end position="256"/>
    </location>
</feature>
<feature type="transmembrane region" description="Helical" evidence="1">
    <location>
        <begin position="287"/>
        <end position="312"/>
    </location>
</feature>
<keyword evidence="1" id="KW-1133">Transmembrane helix</keyword>
<feature type="chain" id="PRO_5045614812" evidence="2">
    <location>
        <begin position="22"/>
        <end position="392"/>
    </location>
</feature>
<evidence type="ECO:0000259" key="3">
    <source>
        <dbReference type="Pfam" id="PF00462"/>
    </source>
</evidence>
<dbReference type="PROSITE" id="PS51354">
    <property type="entry name" value="GLUTAREDOXIN_2"/>
    <property type="match status" value="1"/>
</dbReference>
<evidence type="ECO:0000313" key="5">
    <source>
        <dbReference type="Proteomes" id="UP001596495"/>
    </source>
</evidence>
<feature type="domain" description="Glutaredoxin" evidence="3">
    <location>
        <begin position="40"/>
        <end position="105"/>
    </location>
</feature>
<dbReference type="Proteomes" id="UP001596495">
    <property type="component" value="Unassembled WGS sequence"/>
</dbReference>
<keyword evidence="1" id="KW-0472">Membrane</keyword>
<evidence type="ECO:0000256" key="1">
    <source>
        <dbReference type="SAM" id="Phobius"/>
    </source>
</evidence>
<dbReference type="InterPro" id="IPR002109">
    <property type="entry name" value="Glutaredoxin"/>
</dbReference>
<sequence>MWRRFCFLLVCALLLSGLARAQEPTVTPVQTLPARAVLDVYVRDGCPHCADAKAFLPAFQTLRPWLTVVYHRVDQDPAARLALERLTKEAGMWPPGVPTFVFRGEVLVGFADASTSGPELARLVAAGAPRSSGAVPAQTPDASAVASRSNGRLPAYLTVETLGFPLFTLALGLLDGFNPCAMWVLLFLLSLLAHTLDRRRMALIAGTFVIVSGAIYYAFMAAWLNVFRLVGLGEGIRVALAIVAVVMAAIHIKDFFAFQHGISLSIPASAKPALYQRMRQTVQAANLPLALGGTAILAVMVNVVELLCTAGLPALYSAVLVQQDLSPGAHHAYLGLYILGYVADDSLMVTLAVLALSSRKLDESSGRWLKLLSGAVMLALALVMLLRPQWLF</sequence>
<dbReference type="SUPFAM" id="SSF52833">
    <property type="entry name" value="Thioredoxin-like"/>
    <property type="match status" value="1"/>
</dbReference>
<dbReference type="PROSITE" id="PS00195">
    <property type="entry name" value="GLUTAREDOXIN_1"/>
    <property type="match status" value="1"/>
</dbReference>
<name>A0ABW2RBI2_9BURK</name>
<dbReference type="Pfam" id="PF00462">
    <property type="entry name" value="Glutaredoxin"/>
    <property type="match status" value="1"/>
</dbReference>
<organism evidence="4 5">
    <name type="scientific">Hydrogenophaga bisanensis</name>
    <dbReference type="NCBI Taxonomy" id="439611"/>
    <lineage>
        <taxon>Bacteria</taxon>
        <taxon>Pseudomonadati</taxon>
        <taxon>Pseudomonadota</taxon>
        <taxon>Betaproteobacteria</taxon>
        <taxon>Burkholderiales</taxon>
        <taxon>Comamonadaceae</taxon>
        <taxon>Hydrogenophaga</taxon>
    </lineage>
</organism>